<sequence length="47" mass="4978">MVKPQARHISSYLSSLISSTGDPNHKVRRAVTGGDGEATPTNVEGRV</sequence>
<dbReference type="EMBL" id="CAMGYJ010000011">
    <property type="protein sequence ID" value="CAI0559096.1"/>
    <property type="molecule type" value="Genomic_DNA"/>
</dbReference>
<reference evidence="3" key="1">
    <citation type="submission" date="2022-08" db="EMBL/GenBank/DDBJ databases">
        <authorList>
            <person name="Gutierrez-Valencia J."/>
        </authorList>
    </citation>
    <scope>NUCLEOTIDE SEQUENCE</scope>
</reference>
<proteinExistence type="predicted"/>
<accession>A0AAV0RRJ7</accession>
<feature type="region of interest" description="Disordered" evidence="1">
    <location>
        <begin position="16"/>
        <end position="47"/>
    </location>
</feature>
<evidence type="ECO:0000313" key="4">
    <source>
        <dbReference type="Proteomes" id="UP001154282"/>
    </source>
</evidence>
<organism evidence="3 4">
    <name type="scientific">Linum tenue</name>
    <dbReference type="NCBI Taxonomy" id="586396"/>
    <lineage>
        <taxon>Eukaryota</taxon>
        <taxon>Viridiplantae</taxon>
        <taxon>Streptophyta</taxon>
        <taxon>Embryophyta</taxon>
        <taxon>Tracheophyta</taxon>
        <taxon>Spermatophyta</taxon>
        <taxon>Magnoliopsida</taxon>
        <taxon>eudicotyledons</taxon>
        <taxon>Gunneridae</taxon>
        <taxon>Pentapetalae</taxon>
        <taxon>rosids</taxon>
        <taxon>fabids</taxon>
        <taxon>Malpighiales</taxon>
        <taxon>Linaceae</taxon>
        <taxon>Linum</taxon>
    </lineage>
</organism>
<feature type="non-terminal residue" evidence="3">
    <location>
        <position position="47"/>
    </location>
</feature>
<evidence type="ECO:0000256" key="1">
    <source>
        <dbReference type="SAM" id="MobiDB-lite"/>
    </source>
</evidence>
<dbReference type="EMBL" id="CAMGYJ010000011">
    <property type="protein sequence ID" value="CAI0559138.1"/>
    <property type="molecule type" value="Genomic_DNA"/>
</dbReference>
<keyword evidence="4" id="KW-1185">Reference proteome</keyword>
<evidence type="ECO:0000313" key="2">
    <source>
        <dbReference type="EMBL" id="CAI0559096.1"/>
    </source>
</evidence>
<gene>
    <name evidence="2" type="ORF">LITE_LOCUS49056</name>
    <name evidence="3" type="ORF">LITE_LOCUS49073</name>
</gene>
<protein>
    <submittedName>
        <fullName evidence="3">Uncharacterized protein</fullName>
    </submittedName>
</protein>
<comment type="caution">
    <text evidence="3">The sequence shown here is derived from an EMBL/GenBank/DDBJ whole genome shotgun (WGS) entry which is preliminary data.</text>
</comment>
<evidence type="ECO:0000313" key="3">
    <source>
        <dbReference type="EMBL" id="CAI0559138.1"/>
    </source>
</evidence>
<name>A0AAV0RRJ7_9ROSI</name>
<dbReference type="Proteomes" id="UP001154282">
    <property type="component" value="Unassembled WGS sequence"/>
</dbReference>
<dbReference type="AlphaFoldDB" id="A0AAV0RRJ7"/>